<dbReference type="Proteomes" id="UP000749559">
    <property type="component" value="Unassembled WGS sequence"/>
</dbReference>
<evidence type="ECO:0000256" key="3">
    <source>
        <dbReference type="ARBA" id="ARBA00007716"/>
    </source>
</evidence>
<evidence type="ECO:0000313" key="15">
    <source>
        <dbReference type="Proteomes" id="UP000749559"/>
    </source>
</evidence>
<dbReference type="GO" id="GO:0000278">
    <property type="term" value="P:mitotic cell cycle"/>
    <property type="evidence" value="ECO:0007669"/>
    <property type="project" value="TreeGrafter"/>
</dbReference>
<dbReference type="AlphaFoldDB" id="A0A8J1TBA0"/>
<evidence type="ECO:0000256" key="12">
    <source>
        <dbReference type="ARBA" id="ARBA00023328"/>
    </source>
</evidence>
<keyword evidence="12" id="KW-0137">Centromere</keyword>
<protein>
    <recommendedName>
        <fullName evidence="16">Spindle and kinetochore-associated protein 3</fullName>
    </recommendedName>
</protein>
<name>A0A8J1TBA0_OWEFU</name>
<evidence type="ECO:0000256" key="5">
    <source>
        <dbReference type="ARBA" id="ARBA00022490"/>
    </source>
</evidence>
<feature type="compositionally biased region" description="Polar residues" evidence="13">
    <location>
        <begin position="119"/>
        <end position="133"/>
    </location>
</feature>
<evidence type="ECO:0008006" key="16">
    <source>
        <dbReference type="Google" id="ProtNLM"/>
    </source>
</evidence>
<gene>
    <name evidence="14" type="ORF">OFUS_LOCUS23938</name>
</gene>
<reference evidence="14" key="1">
    <citation type="submission" date="2022-03" db="EMBL/GenBank/DDBJ databases">
        <authorList>
            <person name="Martin C."/>
        </authorList>
    </citation>
    <scope>NUCLEOTIDE SEQUENCE</scope>
</reference>
<evidence type="ECO:0000256" key="13">
    <source>
        <dbReference type="SAM" id="MobiDB-lite"/>
    </source>
</evidence>
<dbReference type="PANTHER" id="PTHR48118">
    <property type="entry name" value="SPINDLE AND KINETOCHORE-ASSOCIATED PROTEIN 3"/>
    <property type="match status" value="1"/>
</dbReference>
<evidence type="ECO:0000256" key="11">
    <source>
        <dbReference type="ARBA" id="ARBA00023306"/>
    </source>
</evidence>
<sequence>MMARPPGDSIDSLSFFAKLRRVAKSIDQTHDDLQKELSRPLGDKTNISDSSSADFELLRIDNEISSIKKEAQGLYMSTRKNTFSGFLKNCQALLDNRSSQLSHIEGELKKYGFTPKISTEQPVASESTESTKTFSHEAKENLPGYHPTTTEASTPPPKENPGRVMAPRTPKLEDFGVSAGTLMAVSRLNNPGKAGEFKVPQLNNHQLPGSTTIPTPFQNTGLYVTPGIGDVFSNVSMTPNDRGYNPNIDSPASGPATPAMCLGTEQRNALDTPEPPIFETPGARQIQRTVAEKPFEIRKVVKCEYNIGDEESPIPPVLSTPGLKQISKGHPVSAAPQQQNIQSSTNQWDSPVPPLLQTPGIKQIKKSSNPNIDDLPRGPTMGLSMDDDMPQTPELTITHEGISKWANQVQPTTIPQPPCFQTGNPQMVAGFHMGLTQESDDLQPPILESTRPDRLDELPQAPDLLSQKLQLGDDEDDMPEPPQFTGTYNFYPTTVEQAPVFKSPDRVEVKEKRMLYLDEGEYLTLNDYLQSMLSLDVINSAIDGINALFDKKIRDGMAETVTQTEVRELLNLGPFTKSLLLLLMKLHRLKSTSKTANEAHFTRL</sequence>
<evidence type="ECO:0000256" key="9">
    <source>
        <dbReference type="ARBA" id="ARBA00022838"/>
    </source>
</evidence>
<evidence type="ECO:0000256" key="10">
    <source>
        <dbReference type="ARBA" id="ARBA00023212"/>
    </source>
</evidence>
<dbReference type="PANTHER" id="PTHR48118:SF1">
    <property type="entry name" value="SPINDLE AND KINETOCHORE-ASSOCIATED PROTEIN 3"/>
    <property type="match status" value="1"/>
</dbReference>
<dbReference type="GO" id="GO:0005876">
    <property type="term" value="C:spindle microtubule"/>
    <property type="evidence" value="ECO:0007669"/>
    <property type="project" value="TreeGrafter"/>
</dbReference>
<evidence type="ECO:0000256" key="2">
    <source>
        <dbReference type="ARBA" id="ARBA00004629"/>
    </source>
</evidence>
<evidence type="ECO:0000256" key="1">
    <source>
        <dbReference type="ARBA" id="ARBA00004186"/>
    </source>
</evidence>
<evidence type="ECO:0000256" key="7">
    <source>
        <dbReference type="ARBA" id="ARBA00022701"/>
    </source>
</evidence>
<accession>A0A8J1TBA0</accession>
<keyword evidence="15" id="KW-1185">Reference proteome</keyword>
<comment type="caution">
    <text evidence="14">The sequence shown here is derived from an EMBL/GenBank/DDBJ whole genome shotgun (WGS) entry which is preliminary data.</text>
</comment>
<proteinExistence type="inferred from homology"/>
<dbReference type="GO" id="GO:0007059">
    <property type="term" value="P:chromosome segregation"/>
    <property type="evidence" value="ECO:0007669"/>
    <property type="project" value="InterPro"/>
</dbReference>
<keyword evidence="4" id="KW-0158">Chromosome</keyword>
<evidence type="ECO:0000256" key="8">
    <source>
        <dbReference type="ARBA" id="ARBA00022776"/>
    </source>
</evidence>
<feature type="region of interest" description="Disordered" evidence="13">
    <location>
        <begin position="326"/>
        <end position="351"/>
    </location>
</feature>
<evidence type="ECO:0000256" key="4">
    <source>
        <dbReference type="ARBA" id="ARBA00022454"/>
    </source>
</evidence>
<keyword evidence="8" id="KW-0498">Mitosis</keyword>
<keyword evidence="5" id="KW-0963">Cytoplasm</keyword>
<keyword evidence="11" id="KW-0131">Cell cycle</keyword>
<dbReference type="Gene3D" id="6.10.250.1400">
    <property type="match status" value="1"/>
</dbReference>
<dbReference type="OrthoDB" id="6150664at2759"/>
<comment type="subcellular location">
    <subcellularLocation>
        <location evidence="2">Chromosome</location>
        <location evidence="2">Centromere</location>
        <location evidence="2">Kinetochore</location>
    </subcellularLocation>
    <subcellularLocation>
        <location evidence="1">Cytoplasm</location>
        <location evidence="1">Cytoskeleton</location>
        <location evidence="1">Spindle</location>
    </subcellularLocation>
</comment>
<feature type="region of interest" description="Disordered" evidence="13">
    <location>
        <begin position="119"/>
        <end position="163"/>
    </location>
</feature>
<evidence type="ECO:0000313" key="14">
    <source>
        <dbReference type="EMBL" id="CAH1799987.1"/>
    </source>
</evidence>
<dbReference type="EMBL" id="CAIIXF020000011">
    <property type="protein sequence ID" value="CAH1799987.1"/>
    <property type="molecule type" value="Genomic_DNA"/>
</dbReference>
<comment type="similarity">
    <text evidence="3">Belongs to the SKA3 family.</text>
</comment>
<evidence type="ECO:0000256" key="6">
    <source>
        <dbReference type="ARBA" id="ARBA00022618"/>
    </source>
</evidence>
<keyword evidence="10" id="KW-0206">Cytoskeleton</keyword>
<organism evidence="14 15">
    <name type="scientific">Owenia fusiformis</name>
    <name type="common">Polychaete worm</name>
    <dbReference type="NCBI Taxonomy" id="6347"/>
    <lineage>
        <taxon>Eukaryota</taxon>
        <taxon>Metazoa</taxon>
        <taxon>Spiralia</taxon>
        <taxon>Lophotrochozoa</taxon>
        <taxon>Annelida</taxon>
        <taxon>Polychaeta</taxon>
        <taxon>Sedentaria</taxon>
        <taxon>Canalipalpata</taxon>
        <taxon>Sabellida</taxon>
        <taxon>Oweniida</taxon>
        <taxon>Oweniidae</taxon>
        <taxon>Owenia</taxon>
    </lineage>
</organism>
<keyword evidence="9" id="KW-0995">Kinetochore</keyword>
<feature type="compositionally biased region" description="Polar residues" evidence="13">
    <location>
        <begin position="335"/>
        <end position="349"/>
    </location>
</feature>
<keyword evidence="6" id="KW-0132">Cell division</keyword>
<dbReference type="InterPro" id="IPR033341">
    <property type="entry name" value="SKA3"/>
</dbReference>
<dbReference type="GO" id="GO:0051301">
    <property type="term" value="P:cell division"/>
    <property type="evidence" value="ECO:0007669"/>
    <property type="project" value="UniProtKB-KW"/>
</dbReference>
<keyword evidence="7" id="KW-0493">Microtubule</keyword>
<dbReference type="GO" id="GO:0000940">
    <property type="term" value="C:outer kinetochore"/>
    <property type="evidence" value="ECO:0007669"/>
    <property type="project" value="InterPro"/>
</dbReference>